<evidence type="ECO:0000313" key="3">
    <source>
        <dbReference type="Proteomes" id="UP000252182"/>
    </source>
</evidence>
<proteinExistence type="predicted"/>
<dbReference type="PANTHER" id="PTHR43610:SF1">
    <property type="entry name" value="N-ACETYLTRANSFERASE DOMAIN-CONTAINING PROTEIN"/>
    <property type="match status" value="1"/>
</dbReference>
<gene>
    <name evidence="2" type="ORF">DTO96_101034</name>
</gene>
<keyword evidence="3" id="KW-1185">Reference proteome</keyword>
<protein>
    <recommendedName>
        <fullName evidence="1">N-acetyltransferase domain-containing protein</fullName>
    </recommendedName>
</protein>
<dbReference type="PANTHER" id="PTHR43610">
    <property type="entry name" value="BLL6696 PROTEIN"/>
    <property type="match status" value="1"/>
</dbReference>
<dbReference type="AlphaFoldDB" id="A0A345DAB6"/>
<name>A0A345DAB6_9BURK</name>
<dbReference type="Proteomes" id="UP000252182">
    <property type="component" value="Chromosome"/>
</dbReference>
<dbReference type="InterPro" id="IPR016181">
    <property type="entry name" value="Acyl_CoA_acyltransferase"/>
</dbReference>
<dbReference type="EMBL" id="CP031124">
    <property type="protein sequence ID" value="AXF85304.1"/>
    <property type="molecule type" value="Genomic_DNA"/>
</dbReference>
<dbReference type="SUPFAM" id="SSF55729">
    <property type="entry name" value="Acyl-CoA N-acyltransferases (Nat)"/>
    <property type="match status" value="1"/>
</dbReference>
<organism evidence="2 3">
    <name type="scientific">Ephemeroptericola cinctiostellae</name>
    <dbReference type="NCBI Taxonomy" id="2268024"/>
    <lineage>
        <taxon>Bacteria</taxon>
        <taxon>Pseudomonadati</taxon>
        <taxon>Pseudomonadota</taxon>
        <taxon>Betaproteobacteria</taxon>
        <taxon>Burkholderiales</taxon>
        <taxon>Burkholderiaceae</taxon>
        <taxon>Ephemeroptericola</taxon>
    </lineage>
</organism>
<dbReference type="GO" id="GO:0016747">
    <property type="term" value="F:acyltransferase activity, transferring groups other than amino-acyl groups"/>
    <property type="evidence" value="ECO:0007669"/>
    <property type="project" value="InterPro"/>
</dbReference>
<dbReference type="InterPro" id="IPR000182">
    <property type="entry name" value="GNAT_dom"/>
</dbReference>
<evidence type="ECO:0000313" key="2">
    <source>
        <dbReference type="EMBL" id="AXF85304.1"/>
    </source>
</evidence>
<dbReference type="Gene3D" id="3.40.630.30">
    <property type="match status" value="1"/>
</dbReference>
<dbReference type="Pfam" id="PF13302">
    <property type="entry name" value="Acetyltransf_3"/>
    <property type="match status" value="1"/>
</dbReference>
<accession>A0A345DAB6</accession>
<dbReference type="OrthoDB" id="5295305at2"/>
<feature type="domain" description="N-acetyltransferase" evidence="1">
    <location>
        <begin position="29"/>
        <end position="164"/>
    </location>
</feature>
<reference evidence="3" key="1">
    <citation type="submission" date="2018-07" db="EMBL/GenBank/DDBJ databases">
        <authorList>
            <person name="Kim H."/>
        </authorList>
    </citation>
    <scope>NUCLEOTIDE SEQUENCE [LARGE SCALE GENOMIC DNA]</scope>
    <source>
        <strain evidence="3">F02</strain>
    </source>
</reference>
<evidence type="ECO:0000259" key="1">
    <source>
        <dbReference type="Pfam" id="PF13302"/>
    </source>
</evidence>
<dbReference type="RefSeq" id="WP_114562515.1">
    <property type="nucleotide sequence ID" value="NZ_CP031124.1"/>
</dbReference>
<sequence>MLHIKKHLNTLTAPSLSNGHVRLELSSLDHTLGLQAATADGELWKLHYTYAPTVDGVAAEIERRLEQFALGEMIPFTVIQTHNGIDTIVGMTTFLNFDRSATHQRVEIGATWYAQSAQGTGINTMAKYLMLKHAFEEWHTIAVELRTHRLNSQSRRAIEGLGAQLDAILRAQRIMPNGNIRDTAVYSIIATEWATVKTHLEFKLRQHESRISSPRKP</sequence>
<dbReference type="KEGG" id="hyf:DTO96_101034"/>